<reference evidence="2 3" key="1">
    <citation type="journal article" date="2016" name="Nat. Commun.">
        <title>Thousands of microbial genomes shed light on interconnected biogeochemical processes in an aquifer system.</title>
        <authorList>
            <person name="Anantharaman K."/>
            <person name="Brown C.T."/>
            <person name="Hug L.A."/>
            <person name="Sharon I."/>
            <person name="Castelle C.J."/>
            <person name="Probst A.J."/>
            <person name="Thomas B.C."/>
            <person name="Singh A."/>
            <person name="Wilkins M.J."/>
            <person name="Karaoz U."/>
            <person name="Brodie E.L."/>
            <person name="Williams K.H."/>
            <person name="Hubbard S.S."/>
            <person name="Banfield J.F."/>
        </authorList>
    </citation>
    <scope>NUCLEOTIDE SEQUENCE [LARGE SCALE GENOMIC DNA]</scope>
</reference>
<gene>
    <name evidence="2" type="ORF">A2855_03010</name>
</gene>
<keyword evidence="1" id="KW-0812">Transmembrane</keyword>
<keyword evidence="1" id="KW-1133">Transmembrane helix</keyword>
<sequence>MFALFVIYNFINPNHYPGVYFHLGTSILVTIVLFSIFVLPFKIRRANEHRLKIGIIHLLICAFGVMAVVSVRYFIFDFASVNCESKDIGKGAVSFNQVYDLRQVAGQAKSKGIDAHTSYVNYQIYFVDPYPVPPNYTTKYGFSSSSVAAVYAKSAHELPANYPELQKMYGFYTYPWINTFGQHLVSLSGPQLKLAARYFGIDYKALVSYTGFESDTLRVQMQILDLIGPVCTFPDFWLQFFTWKMFRDSGLEANWVWHSDVYKEIPFEGFF</sequence>
<evidence type="ECO:0000313" key="2">
    <source>
        <dbReference type="EMBL" id="OGY97824.1"/>
    </source>
</evidence>
<dbReference type="EMBL" id="MHKX01000022">
    <property type="protein sequence ID" value="OGY97824.1"/>
    <property type="molecule type" value="Genomic_DNA"/>
</dbReference>
<dbReference type="Proteomes" id="UP000179059">
    <property type="component" value="Unassembled WGS sequence"/>
</dbReference>
<dbReference type="AlphaFoldDB" id="A0A1G2C8U8"/>
<organism evidence="2 3">
    <name type="scientific">Candidatus Liptonbacteria bacterium RIFCSPHIGHO2_01_FULL_57_28</name>
    <dbReference type="NCBI Taxonomy" id="1798647"/>
    <lineage>
        <taxon>Bacteria</taxon>
        <taxon>Candidatus Liptoniibacteriota</taxon>
    </lineage>
</organism>
<feature type="transmembrane region" description="Helical" evidence="1">
    <location>
        <begin position="20"/>
        <end position="41"/>
    </location>
</feature>
<evidence type="ECO:0000256" key="1">
    <source>
        <dbReference type="SAM" id="Phobius"/>
    </source>
</evidence>
<proteinExistence type="predicted"/>
<protein>
    <submittedName>
        <fullName evidence="2">Uncharacterized protein</fullName>
    </submittedName>
</protein>
<feature type="transmembrane region" description="Helical" evidence="1">
    <location>
        <begin position="53"/>
        <end position="75"/>
    </location>
</feature>
<accession>A0A1G2C8U8</accession>
<evidence type="ECO:0000313" key="3">
    <source>
        <dbReference type="Proteomes" id="UP000179059"/>
    </source>
</evidence>
<comment type="caution">
    <text evidence="2">The sequence shown here is derived from an EMBL/GenBank/DDBJ whole genome shotgun (WGS) entry which is preliminary data.</text>
</comment>
<dbReference type="STRING" id="1798647.A2855_03010"/>
<keyword evidence="1" id="KW-0472">Membrane</keyword>
<name>A0A1G2C8U8_9BACT</name>